<name>A0AAV3XX84_9GAST</name>
<reference evidence="2 3" key="1">
    <citation type="journal article" date="2021" name="Elife">
        <title>Chloroplast acquisition without the gene transfer in kleptoplastic sea slugs, Plakobranchus ocellatus.</title>
        <authorList>
            <person name="Maeda T."/>
            <person name="Takahashi S."/>
            <person name="Yoshida T."/>
            <person name="Shimamura S."/>
            <person name="Takaki Y."/>
            <person name="Nagai Y."/>
            <person name="Toyoda A."/>
            <person name="Suzuki Y."/>
            <person name="Arimoto A."/>
            <person name="Ishii H."/>
            <person name="Satoh N."/>
            <person name="Nishiyama T."/>
            <person name="Hasebe M."/>
            <person name="Maruyama T."/>
            <person name="Minagawa J."/>
            <person name="Obokata J."/>
            <person name="Shigenobu S."/>
        </authorList>
    </citation>
    <scope>NUCLEOTIDE SEQUENCE [LARGE SCALE GENOMIC DNA]</scope>
</reference>
<keyword evidence="3" id="KW-1185">Reference proteome</keyword>
<protein>
    <submittedName>
        <fullName evidence="2">Uncharacterized protein</fullName>
    </submittedName>
</protein>
<sequence length="109" mass="12251">MKARWPAGVASEKRQSAAELSIDGLLGSVNNFEEKYRQMDTLVNTEHGNRECCGSRVSHHTKTSFNPGLGQSRHLLNSGSHYERDSAGNSRQGTLEGNRQRSMFKWSKR</sequence>
<evidence type="ECO:0000313" key="3">
    <source>
        <dbReference type="Proteomes" id="UP000735302"/>
    </source>
</evidence>
<feature type="compositionally biased region" description="Polar residues" evidence="1">
    <location>
        <begin position="87"/>
        <end position="101"/>
    </location>
</feature>
<organism evidence="2 3">
    <name type="scientific">Plakobranchus ocellatus</name>
    <dbReference type="NCBI Taxonomy" id="259542"/>
    <lineage>
        <taxon>Eukaryota</taxon>
        <taxon>Metazoa</taxon>
        <taxon>Spiralia</taxon>
        <taxon>Lophotrochozoa</taxon>
        <taxon>Mollusca</taxon>
        <taxon>Gastropoda</taxon>
        <taxon>Heterobranchia</taxon>
        <taxon>Euthyneura</taxon>
        <taxon>Panpulmonata</taxon>
        <taxon>Sacoglossa</taxon>
        <taxon>Placobranchoidea</taxon>
        <taxon>Plakobranchidae</taxon>
        <taxon>Plakobranchus</taxon>
    </lineage>
</organism>
<accession>A0AAV3XX84</accession>
<comment type="caution">
    <text evidence="2">The sequence shown here is derived from an EMBL/GenBank/DDBJ whole genome shotgun (WGS) entry which is preliminary data.</text>
</comment>
<evidence type="ECO:0000256" key="1">
    <source>
        <dbReference type="SAM" id="MobiDB-lite"/>
    </source>
</evidence>
<gene>
    <name evidence="2" type="ORF">PoB_000110800</name>
</gene>
<dbReference type="EMBL" id="BLXT01000140">
    <property type="protein sequence ID" value="GFN74602.1"/>
    <property type="molecule type" value="Genomic_DNA"/>
</dbReference>
<evidence type="ECO:0000313" key="2">
    <source>
        <dbReference type="EMBL" id="GFN74602.1"/>
    </source>
</evidence>
<dbReference type="Proteomes" id="UP000735302">
    <property type="component" value="Unassembled WGS sequence"/>
</dbReference>
<feature type="region of interest" description="Disordered" evidence="1">
    <location>
        <begin position="63"/>
        <end position="109"/>
    </location>
</feature>
<proteinExistence type="predicted"/>
<dbReference type="AlphaFoldDB" id="A0AAV3XX84"/>